<comment type="cofactor">
    <cofactor evidence="1">
        <name>pantetheine 4'-phosphate</name>
        <dbReference type="ChEBI" id="CHEBI:47942"/>
    </cofactor>
</comment>
<dbReference type="GO" id="GO:0043041">
    <property type="term" value="P:amino acid activation for nonribosomal peptide biosynthetic process"/>
    <property type="evidence" value="ECO:0007669"/>
    <property type="project" value="TreeGrafter"/>
</dbReference>
<dbReference type="FunFam" id="1.10.1200.10:FF:000005">
    <property type="entry name" value="Nonribosomal peptide synthetase 1"/>
    <property type="match status" value="2"/>
</dbReference>
<dbReference type="GO" id="GO:0031177">
    <property type="term" value="F:phosphopantetheine binding"/>
    <property type="evidence" value="ECO:0007669"/>
    <property type="project" value="TreeGrafter"/>
</dbReference>
<dbReference type="Pfam" id="PF00550">
    <property type="entry name" value="PP-binding"/>
    <property type="match status" value="2"/>
</dbReference>
<evidence type="ECO:0000256" key="3">
    <source>
        <dbReference type="ARBA" id="ARBA00022450"/>
    </source>
</evidence>
<evidence type="ECO:0000256" key="1">
    <source>
        <dbReference type="ARBA" id="ARBA00001957"/>
    </source>
</evidence>
<dbReference type="Gene3D" id="3.30.300.30">
    <property type="match status" value="3"/>
</dbReference>
<dbReference type="Pfam" id="PF00668">
    <property type="entry name" value="Condensation"/>
    <property type="match status" value="2"/>
</dbReference>
<dbReference type="InterPro" id="IPR006162">
    <property type="entry name" value="Ppantetheine_attach_site"/>
</dbReference>
<feature type="domain" description="Carrier" evidence="5">
    <location>
        <begin position="2394"/>
        <end position="2469"/>
    </location>
</feature>
<dbReference type="NCBIfam" id="TIGR01444">
    <property type="entry name" value="fkbM_fam"/>
    <property type="match status" value="1"/>
</dbReference>
<dbReference type="PANTHER" id="PTHR45527:SF1">
    <property type="entry name" value="FATTY ACID SYNTHASE"/>
    <property type="match status" value="1"/>
</dbReference>
<dbReference type="SUPFAM" id="SSF53335">
    <property type="entry name" value="S-adenosyl-L-methionine-dependent methyltransferases"/>
    <property type="match status" value="1"/>
</dbReference>
<dbReference type="InterPro" id="IPR001242">
    <property type="entry name" value="Condensation_dom"/>
</dbReference>
<dbReference type="GO" id="GO:0003824">
    <property type="term" value="F:catalytic activity"/>
    <property type="evidence" value="ECO:0007669"/>
    <property type="project" value="InterPro"/>
</dbReference>
<evidence type="ECO:0000259" key="5">
    <source>
        <dbReference type="PROSITE" id="PS50075"/>
    </source>
</evidence>
<dbReference type="InterPro" id="IPR009081">
    <property type="entry name" value="PP-bd_ACP"/>
</dbReference>
<proteinExistence type="inferred from homology"/>
<dbReference type="InterPro" id="IPR020845">
    <property type="entry name" value="AMP-binding_CS"/>
</dbReference>
<dbReference type="PROSITE" id="PS00455">
    <property type="entry name" value="AMP_BINDING"/>
    <property type="match status" value="2"/>
</dbReference>
<name>A0AAU7K8Y5_9SPHI</name>
<feature type="domain" description="Carrier" evidence="5">
    <location>
        <begin position="1343"/>
        <end position="1418"/>
    </location>
</feature>
<dbReference type="InterPro" id="IPR041464">
    <property type="entry name" value="TubC_N"/>
</dbReference>
<dbReference type="Gene3D" id="3.30.559.30">
    <property type="entry name" value="Nonribosomal peptide synthetase, condensation domain"/>
    <property type="match status" value="2"/>
</dbReference>
<dbReference type="Pfam" id="PF18563">
    <property type="entry name" value="TubC_N"/>
    <property type="match status" value="1"/>
</dbReference>
<accession>A0AAU7K8Y5</accession>
<evidence type="ECO:0000256" key="4">
    <source>
        <dbReference type="ARBA" id="ARBA00022553"/>
    </source>
</evidence>
<evidence type="ECO:0000313" key="6">
    <source>
        <dbReference type="EMBL" id="XBO48983.1"/>
    </source>
</evidence>
<comment type="similarity">
    <text evidence="2">Belongs to the ATP-dependent AMP-binding enzyme family.</text>
</comment>
<dbReference type="Gene3D" id="3.30.559.10">
    <property type="entry name" value="Chloramphenicol acetyltransferase-like domain"/>
    <property type="match status" value="2"/>
</dbReference>
<evidence type="ECO:0000256" key="2">
    <source>
        <dbReference type="ARBA" id="ARBA00006432"/>
    </source>
</evidence>
<dbReference type="CDD" id="cd05930">
    <property type="entry name" value="A_NRPS"/>
    <property type="match status" value="1"/>
</dbReference>
<dbReference type="InterPro" id="IPR036736">
    <property type="entry name" value="ACP-like_sf"/>
</dbReference>
<dbReference type="SUPFAM" id="SSF47336">
    <property type="entry name" value="ACP-like"/>
    <property type="match status" value="2"/>
</dbReference>
<dbReference type="InterPro" id="IPR010071">
    <property type="entry name" value="AA_adenyl_dom"/>
</dbReference>
<dbReference type="CDD" id="cd19531">
    <property type="entry name" value="LCL_NRPS-like"/>
    <property type="match status" value="2"/>
</dbReference>
<sequence>MISNLILTLEEKEILIDVLNGELIINAPNGVLTEDLISTIKAHKEEIVAYLSGITINNPVQYNIRPTSKKDHYPLSSSQRSLWILSQFTGSVAYNMPAVYLFEGNLNTTVFEHSFHILLERHEILRTVFKDDAKGEVRQFIKEADACGFKINYADLRQDREQEENIQQIVAQEAIQSFDLISGPLLRASLYQLEDNKWIFCCTMHHIINDAWSMKVLIKELLQVYNAGIRHEISPLTPLPIQYKDYAAWQREQLNNGAFDEHKSYWMKQFEGDLPSLKLPIDRPRNAIKTYNGAVSSLLLNQDAVGKLQQLCHDQAGTMFMGLMAILNTLLFRYTAQEDIIVGRVVAGREDIVLEDQIGFYVNTLALRTKFKGTDHFKDLLARIKQVVLEANEHKIYPFDEVVGALETQWDQNRNPLFDVMIEMKGNDIIDTATFGNLKDIKVSNYEASVNVTSKFDLTFFFTALPDGLKLDLEYNSDLFDRETMARMAVNFNTLLSAIVTNPLLPINKLNYIAEDEQYHLLEIFNPVPTDNNPVKSILELFEVQVKKNPENTALTFEGESLSYAALNKRSDDLANYLKTNSGIAANDLVGVMLDRSEKMIVSILGILKSGAAYVPIDPEYPLARKKYILQDTGLRVLVTTSDYIFDLPAYDYEGEVFAIDIQLDIIKDFPVAVKVPAEPGDLAYVIYTSGSTGNPKGCAITYNNLSNYVQGANGYYFDAIDDPSFGLYTSLSFDLTVTSIFCTLSQGGRLHIYSHYQDITAVLKDQFSDNNTINSIKLTPSHILLLKDLDIHSSTLLCAIVGGEAIRNEHLAILKSINPDIKIYNEYGPTEATVGCVVAQLEPDNRILIGKPAFNARIYILDNNLTIVPVGVHGELCIAGPGLAKEYLNQPDLTAEKFTFSPYHPGERIYKTGDIGCWLPDGNIEFTGRKDDQVKIRGYRVEPREVEQILLTHAGVKQAVVLAKDDWQGNKNLVAYYIPKKEFGYKTDKVLENSKKGLPAGAKLYGLSTDLDLYAYNKTELQFLYEEVFVEQCYLKYGITIPDNACIVDIGANIGMFSVFAGMQAKNVKVFSFEPLPPTFELLRLNTSLYPYDYNVFNIGISDREETAVFSYFPNATVLSSRYSEGEDITETVKQTILNKEGDSQTDLTDGEVNELLKDRLITEKFECKLKSLSQIIAEHGITQIDYLKIDVEKSELDVLNGILAEDWKKIKQIVLEIHDIDGRLELIKTLLTSHGFNIQINQNAYLNGTALYDVYAIAGNMVRYFNSEPKEVHQSVKQWSVEGNLRNEIRTFMKDSLPGYMVPAYFVELSEFPFTINGKLDKRQLPNPEELGLQSQTEYIAPRNETEKKLVKIWEEVLGRENIGVKDNFFDLGGHSLKATRLSSQLHKVFNVKLDLKELFDVTVLEEQAVLIQQSKKTSFEALKPVALQAHYALSSAQRRLWVLNQFSEGSAAYHLPAVYVFEGFLDQKALQYAFEQLISRHEILRTIFRADEYGEVHQFVLPPESSGFEIKLHNLSHSESPAEELPIIIQSASNTPFDLSVGPLLRAGLYRLANNKWVFTYVMHHIISDGWSMGVLIRELLTYYSAYIKGMPLTLPPLRIQYKDYAAWQQEQLSGESLDYHKNYWLQQFEGDLPVSQFPTDKPRPAVKTYNGGFVHQKIGSSVLKGLQDLLQEEGSTLFMGLLATVNVLLHRYSNQEDMIIGSPIAGREHADLENQLGFYVNTLALRSRFKGTESYRCVLAGVKSLTLGAYEHQAYPFDELVDELSLQRDMSRNALFDIMVVLQDTDVPVQGDDLISGLKVSAYEGGSHEISKFDLTFYFAATDIGLGLTLEYNSDLYEIATAERIGRHLVQLLESIIASPDLPVEDLIFLNKSEEEELLLEFNMTAADYPRDKTLIGLFELQVMKDAQRTALVFEDREMSYGELNSLSNQLASYLRNRYSIEPDDLIGIHLERSEWMVISILAALKSGGAYVPIDPDYPEERVAYMRSDSGCKVLINISELELFKSQAAEYSSENQAVATGSEHLAYVIYTSGSTGKPKGCMLTNKGIVNRLEWMWKQYGFGEEDIILQKTTFTFDVSVWELFLPLCWGTKMVLCKKEDIGSPERILSLIEQQQVSCLHFVPGMLNAFISALFHQQDIVRRLKSLKNVITSGEALPIETIRSWYSVMTVPIHNLYGPTEASIDVTAFTTSDQDTQSLIGQPIWNTQIYITGENYQLQPIGVPGEICISGDGLARGYLNQPILTAEKFVSHPFSIGKKMYRTGDLGKWLPDGNIVYLGRKDNQVKIRGYRIEPGEIESALQSYAGINAAVVLTKHNGQGEQELVAYFIADTNVNALQLRTHLSSILPFYMLPIHYIQLEEFPLTANGKIDRKKLPAPAEELEISSGITYVAPRNEMETKMVQVWEEILKREKIGVKDDFFALGGHSLKAAQLLARITNVFLVRINIQSLFKEPTVEAICEQIVFLLDQQKQEENKEQMLQIEI</sequence>
<dbReference type="Gene3D" id="1.10.10.1830">
    <property type="entry name" value="Non-ribosomal peptide synthase, adenylation domain"/>
    <property type="match status" value="1"/>
</dbReference>
<dbReference type="GO" id="GO:0044550">
    <property type="term" value="P:secondary metabolite biosynthetic process"/>
    <property type="evidence" value="ECO:0007669"/>
    <property type="project" value="UniProtKB-ARBA"/>
</dbReference>
<organism evidence="6">
    <name type="scientific">Pedobacter sp. KACC 23697</name>
    <dbReference type="NCBI Taxonomy" id="3149230"/>
    <lineage>
        <taxon>Bacteria</taxon>
        <taxon>Pseudomonadati</taxon>
        <taxon>Bacteroidota</taxon>
        <taxon>Sphingobacteriia</taxon>
        <taxon>Sphingobacteriales</taxon>
        <taxon>Sphingobacteriaceae</taxon>
        <taxon>Pedobacter</taxon>
    </lineage>
</organism>
<dbReference type="InterPro" id="IPR006342">
    <property type="entry name" value="FkbM_mtfrase"/>
</dbReference>
<dbReference type="InterPro" id="IPR029063">
    <property type="entry name" value="SAM-dependent_MTases_sf"/>
</dbReference>
<dbReference type="InterPro" id="IPR023213">
    <property type="entry name" value="CAT-like_dom_sf"/>
</dbReference>
<dbReference type="FunFam" id="3.40.50.12780:FF:000012">
    <property type="entry name" value="Non-ribosomal peptide synthetase"/>
    <property type="match status" value="1"/>
</dbReference>
<protein>
    <submittedName>
        <fullName evidence="6">Amino acid adenylation domain-containing protein</fullName>
    </submittedName>
</protein>
<dbReference type="EMBL" id="CP157485">
    <property type="protein sequence ID" value="XBO48983.1"/>
    <property type="molecule type" value="Genomic_DNA"/>
</dbReference>
<dbReference type="SUPFAM" id="SSF56801">
    <property type="entry name" value="Acetyl-CoA synthetase-like"/>
    <property type="match status" value="2"/>
</dbReference>
<dbReference type="NCBIfam" id="NF003417">
    <property type="entry name" value="PRK04813.1"/>
    <property type="match status" value="3"/>
</dbReference>
<dbReference type="GO" id="GO:0005829">
    <property type="term" value="C:cytosol"/>
    <property type="evidence" value="ECO:0007669"/>
    <property type="project" value="TreeGrafter"/>
</dbReference>
<dbReference type="PANTHER" id="PTHR45527">
    <property type="entry name" value="NONRIBOSOMAL PEPTIDE SYNTHETASE"/>
    <property type="match status" value="1"/>
</dbReference>
<dbReference type="PROSITE" id="PS00012">
    <property type="entry name" value="PHOSPHOPANTETHEINE"/>
    <property type="match status" value="2"/>
</dbReference>
<dbReference type="Gene3D" id="2.30.38.10">
    <property type="entry name" value="Luciferase, Domain 3"/>
    <property type="match status" value="2"/>
</dbReference>
<dbReference type="InterPro" id="IPR044894">
    <property type="entry name" value="TubC_N_sf"/>
</dbReference>
<dbReference type="InterPro" id="IPR045851">
    <property type="entry name" value="AMP-bd_C_sf"/>
</dbReference>
<dbReference type="FunFam" id="2.30.38.10:FF:000001">
    <property type="entry name" value="Non-ribosomal peptide synthetase PvdI"/>
    <property type="match status" value="1"/>
</dbReference>
<dbReference type="Gene3D" id="1.10.1200.10">
    <property type="entry name" value="ACP-like"/>
    <property type="match status" value="2"/>
</dbReference>
<dbReference type="InterPro" id="IPR000873">
    <property type="entry name" value="AMP-dep_synth/lig_dom"/>
</dbReference>
<gene>
    <name evidence="6" type="ORF">ABEG20_05130</name>
</gene>
<dbReference type="RefSeq" id="WP_406826316.1">
    <property type="nucleotide sequence ID" value="NZ_CP157485.1"/>
</dbReference>
<keyword evidence="3" id="KW-0596">Phosphopantetheine</keyword>
<keyword evidence="4" id="KW-0597">Phosphoprotein</keyword>
<dbReference type="Gene3D" id="3.40.50.980">
    <property type="match status" value="4"/>
</dbReference>
<dbReference type="Gene3D" id="3.40.50.150">
    <property type="entry name" value="Vaccinia Virus protein VP39"/>
    <property type="match status" value="1"/>
</dbReference>
<dbReference type="FunFam" id="3.30.300.30:FF:000010">
    <property type="entry name" value="Enterobactin synthetase component F"/>
    <property type="match status" value="1"/>
</dbReference>
<dbReference type="FunFam" id="3.40.50.980:FF:000001">
    <property type="entry name" value="Non-ribosomal peptide synthetase"/>
    <property type="match status" value="2"/>
</dbReference>
<dbReference type="SUPFAM" id="SSF52777">
    <property type="entry name" value="CoA-dependent acyltransferases"/>
    <property type="match status" value="4"/>
</dbReference>
<reference evidence="6" key="1">
    <citation type="submission" date="2024-05" db="EMBL/GenBank/DDBJ databases">
        <authorList>
            <person name="Kim S."/>
            <person name="Heo J."/>
            <person name="Choi H."/>
            <person name="Choi Y."/>
            <person name="Kwon S.-W."/>
            <person name="Kim Y."/>
        </authorList>
    </citation>
    <scope>NUCLEOTIDE SEQUENCE</scope>
    <source>
        <strain evidence="6">KACC 23697</strain>
    </source>
</reference>
<dbReference type="NCBIfam" id="TIGR01733">
    <property type="entry name" value="AA-adenyl-dom"/>
    <property type="match status" value="2"/>
</dbReference>
<dbReference type="Pfam" id="PF05050">
    <property type="entry name" value="Methyltransf_21"/>
    <property type="match status" value="1"/>
</dbReference>
<dbReference type="PROSITE" id="PS50075">
    <property type="entry name" value="CARRIER"/>
    <property type="match status" value="2"/>
</dbReference>
<dbReference type="Pfam" id="PF00501">
    <property type="entry name" value="AMP-binding"/>
    <property type="match status" value="2"/>
</dbReference>